<feature type="chain" id="PRO_5046301986" evidence="1">
    <location>
        <begin position="21"/>
        <end position="431"/>
    </location>
</feature>
<reference evidence="2 3" key="1">
    <citation type="submission" date="2023-01" db="EMBL/GenBank/DDBJ databases">
        <title>Analysis of 21 Apiospora genomes using comparative genomics revels a genus with tremendous synthesis potential of carbohydrate active enzymes and secondary metabolites.</title>
        <authorList>
            <person name="Sorensen T."/>
        </authorList>
    </citation>
    <scope>NUCLEOTIDE SEQUENCE [LARGE SCALE GENOMIC DNA]</scope>
    <source>
        <strain evidence="2 3">CBS 33761</strain>
    </source>
</reference>
<keyword evidence="2" id="KW-0378">Hydrolase</keyword>
<comment type="caution">
    <text evidence="2">The sequence shown here is derived from an EMBL/GenBank/DDBJ whole genome shotgun (WGS) entry which is preliminary data.</text>
</comment>
<keyword evidence="1" id="KW-0732">Signal</keyword>
<gene>
    <name evidence="2" type="ORF">PG993_000299</name>
</gene>
<dbReference type="PANTHER" id="PTHR41775:SF1">
    <property type="entry name" value="PEPTIDASE M6-LIKE DOMAIN-CONTAINING PROTEIN"/>
    <property type="match status" value="1"/>
</dbReference>
<protein>
    <submittedName>
        <fullName evidence="2">M6 metalloprotease</fullName>
    </submittedName>
</protein>
<dbReference type="GO" id="GO:0008237">
    <property type="term" value="F:metallopeptidase activity"/>
    <property type="evidence" value="ECO:0007669"/>
    <property type="project" value="UniProtKB-KW"/>
</dbReference>
<evidence type="ECO:0000313" key="3">
    <source>
        <dbReference type="Proteomes" id="UP001444661"/>
    </source>
</evidence>
<evidence type="ECO:0000256" key="1">
    <source>
        <dbReference type="SAM" id="SignalP"/>
    </source>
</evidence>
<dbReference type="SUPFAM" id="SSF55486">
    <property type="entry name" value="Metalloproteases ('zincins'), catalytic domain"/>
    <property type="match status" value="1"/>
</dbReference>
<keyword evidence="2" id="KW-0482">Metalloprotease</keyword>
<evidence type="ECO:0000313" key="2">
    <source>
        <dbReference type="EMBL" id="KAK8055072.1"/>
    </source>
</evidence>
<dbReference type="InterPro" id="IPR008757">
    <property type="entry name" value="Peptidase_M6-like_domain"/>
</dbReference>
<accession>A0ABR1U8N9</accession>
<organism evidence="2 3">
    <name type="scientific">Apiospora rasikravindrae</name>
    <dbReference type="NCBI Taxonomy" id="990691"/>
    <lineage>
        <taxon>Eukaryota</taxon>
        <taxon>Fungi</taxon>
        <taxon>Dikarya</taxon>
        <taxon>Ascomycota</taxon>
        <taxon>Pezizomycotina</taxon>
        <taxon>Sordariomycetes</taxon>
        <taxon>Xylariomycetidae</taxon>
        <taxon>Amphisphaeriales</taxon>
        <taxon>Apiosporaceae</taxon>
        <taxon>Apiospora</taxon>
    </lineage>
</organism>
<keyword evidence="2" id="KW-0645">Protease</keyword>
<dbReference type="NCBIfam" id="TIGR03296">
    <property type="entry name" value="M6dom_TIGR03296"/>
    <property type="match status" value="1"/>
</dbReference>
<sequence>MISQLTAAVAALSLWSGASAATPSIPLLKSLVASPQDACKLAAGPQGRKEAGFDLGGNNVKSTGTLKGWMMFVDFPDAQTNGSDSQALFDTHAAAVSQFYQTSSYGKLSVELSADTQQVYRMPSISTSYGWADGLKPYYLEMYIQDALDAYMHAHNADGDASVLPEMDVLYLIPPPTADFFNSNTFMYEPEIRVPNAGGNGTVGNDTTATNGTAGTAVAHRAIAFGHDIFHEDGYKVLVHETGHTMGLPDYYLTDGSELPGALVGGFSLMAVTFEQAPDFFAYDKWRMGWMADSAVHCITEKGSTTHVLSPLEKKVEGSESTQAVVVATSGTTALVAEARTKNGVDDELCGAGVLLYTVDSNVPSGQGPVRIINGLDSDLRWCGGYPSNLAPLSFTKPRKSSLTVEKWGITVTLTEHDEVTDNWTIKVDYK</sequence>
<proteinExistence type="predicted"/>
<dbReference type="EMBL" id="JAQQWK010000001">
    <property type="protein sequence ID" value="KAK8055072.1"/>
    <property type="molecule type" value="Genomic_DNA"/>
</dbReference>
<dbReference type="PANTHER" id="PTHR41775">
    <property type="entry name" value="SECRETED PROTEIN-RELATED"/>
    <property type="match status" value="1"/>
</dbReference>
<feature type="signal peptide" evidence="1">
    <location>
        <begin position="1"/>
        <end position="20"/>
    </location>
</feature>
<name>A0ABR1U8N9_9PEZI</name>
<keyword evidence="3" id="KW-1185">Reference proteome</keyword>
<dbReference type="Proteomes" id="UP001444661">
    <property type="component" value="Unassembled WGS sequence"/>
</dbReference>